<dbReference type="InterPro" id="IPR000719">
    <property type="entry name" value="Prot_kinase_dom"/>
</dbReference>
<feature type="region of interest" description="Disordered" evidence="2">
    <location>
        <begin position="788"/>
        <end position="822"/>
    </location>
</feature>
<dbReference type="GO" id="GO:0004672">
    <property type="term" value="F:protein kinase activity"/>
    <property type="evidence" value="ECO:0007669"/>
    <property type="project" value="InterPro"/>
</dbReference>
<proteinExistence type="inferred from homology"/>
<dbReference type="Proteomes" id="UP000708208">
    <property type="component" value="Unassembled WGS sequence"/>
</dbReference>
<dbReference type="AlphaFoldDB" id="A0A8J2KQK5"/>
<feature type="region of interest" description="Disordered" evidence="2">
    <location>
        <begin position="720"/>
        <end position="748"/>
    </location>
</feature>
<evidence type="ECO:0000313" key="5">
    <source>
        <dbReference type="Proteomes" id="UP000708208"/>
    </source>
</evidence>
<accession>A0A8J2KQK5</accession>
<feature type="compositionally biased region" description="Basic and acidic residues" evidence="2">
    <location>
        <begin position="813"/>
        <end position="822"/>
    </location>
</feature>
<dbReference type="InterPro" id="IPR051177">
    <property type="entry name" value="CIK-Related_Protein"/>
</dbReference>
<protein>
    <recommendedName>
        <fullName evidence="3">Protein kinase domain-containing protein</fullName>
    </recommendedName>
</protein>
<dbReference type="PANTHER" id="PTHR12984:SF6">
    <property type="entry name" value="SCY1-LIKE PROTEIN 2"/>
    <property type="match status" value="1"/>
</dbReference>
<feature type="domain" description="Protein kinase" evidence="3">
    <location>
        <begin position="39"/>
        <end position="329"/>
    </location>
</feature>
<feature type="compositionally biased region" description="Polar residues" evidence="2">
    <location>
        <begin position="788"/>
        <end position="811"/>
    </location>
</feature>
<dbReference type="EMBL" id="CAJVCH010395037">
    <property type="protein sequence ID" value="CAG7817472.1"/>
    <property type="molecule type" value="Genomic_DNA"/>
</dbReference>
<reference evidence="4" key="1">
    <citation type="submission" date="2021-06" db="EMBL/GenBank/DDBJ databases">
        <authorList>
            <person name="Hodson N. C."/>
            <person name="Mongue J. A."/>
            <person name="Jaron S. K."/>
        </authorList>
    </citation>
    <scope>NUCLEOTIDE SEQUENCE</scope>
</reference>
<evidence type="ECO:0000313" key="4">
    <source>
        <dbReference type="EMBL" id="CAG7817472.1"/>
    </source>
</evidence>
<name>A0A8J2KQK5_9HEXA</name>
<dbReference type="GO" id="GO:0005524">
    <property type="term" value="F:ATP binding"/>
    <property type="evidence" value="ECO:0007669"/>
    <property type="project" value="InterPro"/>
</dbReference>
<dbReference type="OrthoDB" id="79687at2759"/>
<comment type="similarity">
    <text evidence="1">Belongs to the protein kinase superfamily.</text>
</comment>
<dbReference type="CDD" id="cd14011">
    <property type="entry name" value="PK_SCY1_like"/>
    <property type="match status" value="1"/>
</dbReference>
<dbReference type="PROSITE" id="PS50011">
    <property type="entry name" value="PROTEIN_KINASE_DOM"/>
    <property type="match status" value="1"/>
</dbReference>
<evidence type="ECO:0000256" key="1">
    <source>
        <dbReference type="ARBA" id="ARBA00038349"/>
    </source>
</evidence>
<sequence>MMDSVINKLRNTVTTVTSTVSQLSVVLPGNPVTREFEIEHHIASAGPGLLWKIYSGYKKSTRQEAAVFIFEKKALDKWSRKNRDVMIELLKKGVFQLTKLKHPRILTVQHPLEESRDSLAFATEPIFSSLANVLGYNDNAPQPMNDAVKNYKLHEIEIKYGLLQMCEALKFLHNDAKILHGNICPESIVINQQGSWKIFGLDFSLQNGAPVSEPKPSWTCKEYDVDAHPITQPHLDYLAPEYSDLHCCAGSDMFSLGMLAYAIFNEGKPLVLSGGNWHSHRQNFSTIRTLSEGSLFCIPNEMRSFEKKLLDYLPNNRPDTHQFLKLEFFHDEGVKTLEYLDSLFQWDNLQKSKFYKGLYEILPKLPQRVRVHRVVPCLAQEFVNPTMVPFVLPNVLKIAEGSSNEEYVQHILPHLRVVMKLREPVQVLLIFMKYMELLLQKTPADITKSDVLPLIYGSLESDSIQVQELCLSIIPSFASLIDYTAMKNSLFPRIRKLCITTQSLSVRVNCILCIGKILEHLDKWLVLDFVLPFLLEIPSREPAVIMGIVGIYKLTVSHRKLGVTKEIIATKILPFLFPLCIESGLTLIQFTTIMNFIHELITCVETEHKAKLEQVGALGKEQIKPEAIMSSDFGGTGSFDAIFGSAAPAENGTNYKVNNTTVGNAKPNSVLPPMQAAKSTSAEANRQINPSAPKDLTSSLLNSNMQQMQKSFSLEGMQQQRTPSSIAGQTPFAPMYGSNPPTFQRMPSSVSIPNSMQAGLTGNQFNPLPMPGTAGPMKLSGFQNVVPNQQKSSNSFMNFSDIQGSDSSVKKLSQKDIDDFLS</sequence>
<dbReference type="PANTHER" id="PTHR12984">
    <property type="entry name" value="SCY1-RELATED S/T PROTEIN KINASE-LIKE"/>
    <property type="match status" value="1"/>
</dbReference>
<evidence type="ECO:0000256" key="2">
    <source>
        <dbReference type="SAM" id="MobiDB-lite"/>
    </source>
</evidence>
<feature type="compositionally biased region" description="Polar residues" evidence="2">
    <location>
        <begin position="739"/>
        <end position="748"/>
    </location>
</feature>
<keyword evidence="5" id="KW-1185">Reference proteome</keyword>
<gene>
    <name evidence="4" type="ORF">AFUS01_LOCUS28039</name>
</gene>
<dbReference type="Pfam" id="PF00069">
    <property type="entry name" value="Pkinase"/>
    <property type="match status" value="1"/>
</dbReference>
<dbReference type="FunFam" id="3.30.200.20:FF:000179">
    <property type="entry name" value="SCY1 like pseudokinase 2"/>
    <property type="match status" value="1"/>
</dbReference>
<dbReference type="SMART" id="SM00220">
    <property type="entry name" value="S_TKc"/>
    <property type="match status" value="1"/>
</dbReference>
<organism evidence="4 5">
    <name type="scientific">Allacma fusca</name>
    <dbReference type="NCBI Taxonomy" id="39272"/>
    <lineage>
        <taxon>Eukaryota</taxon>
        <taxon>Metazoa</taxon>
        <taxon>Ecdysozoa</taxon>
        <taxon>Arthropoda</taxon>
        <taxon>Hexapoda</taxon>
        <taxon>Collembola</taxon>
        <taxon>Symphypleona</taxon>
        <taxon>Sminthuridae</taxon>
        <taxon>Allacma</taxon>
    </lineage>
</organism>
<dbReference type="FunFam" id="1.25.10.10:FF:000189">
    <property type="entry name" value="SCY1-like pseudokinase 2"/>
    <property type="match status" value="1"/>
</dbReference>
<comment type="caution">
    <text evidence="4">The sequence shown here is derived from an EMBL/GenBank/DDBJ whole genome shotgun (WGS) entry which is preliminary data.</text>
</comment>
<evidence type="ECO:0000259" key="3">
    <source>
        <dbReference type="PROSITE" id="PS50011"/>
    </source>
</evidence>
<feature type="non-terminal residue" evidence="4">
    <location>
        <position position="822"/>
    </location>
</feature>